<dbReference type="EMBL" id="JAFKCZ010000005">
    <property type="protein sequence ID" value="MBN7796564.1"/>
    <property type="molecule type" value="Genomic_DNA"/>
</dbReference>
<dbReference type="PANTHER" id="PTHR32071">
    <property type="entry name" value="TRANSCRIPTIONAL REGULATORY PROTEIN"/>
    <property type="match status" value="1"/>
</dbReference>
<dbReference type="Pfam" id="PF01590">
    <property type="entry name" value="GAF"/>
    <property type="match status" value="1"/>
</dbReference>
<reference evidence="7" key="1">
    <citation type="submission" date="2021-02" db="EMBL/GenBank/DDBJ databases">
        <title>PHA producing bacteria isolated from coastal sediment in Guangdong, Shenzhen.</title>
        <authorList>
            <person name="Zheng W."/>
            <person name="Yu S."/>
            <person name="Huang Y."/>
        </authorList>
    </citation>
    <scope>NUCLEOTIDE SEQUENCE</scope>
    <source>
        <strain evidence="7">TN14-10</strain>
    </source>
</reference>
<dbReference type="InterPro" id="IPR025944">
    <property type="entry name" value="Sigma_54_int_dom_CS"/>
</dbReference>
<keyword evidence="5" id="KW-0804">Transcription</keyword>
<dbReference type="NCBIfam" id="NF003451">
    <property type="entry name" value="PRK05022.1"/>
    <property type="match status" value="1"/>
</dbReference>
<comment type="caution">
    <text evidence="7">The sequence shown here is derived from an EMBL/GenBank/DDBJ whole genome shotgun (WGS) entry which is preliminary data.</text>
</comment>
<keyword evidence="4" id="KW-0238">DNA-binding</keyword>
<dbReference type="Gene3D" id="3.30.450.40">
    <property type="match status" value="1"/>
</dbReference>
<evidence type="ECO:0000256" key="4">
    <source>
        <dbReference type="ARBA" id="ARBA00023125"/>
    </source>
</evidence>
<dbReference type="CDD" id="cd00009">
    <property type="entry name" value="AAA"/>
    <property type="match status" value="1"/>
</dbReference>
<evidence type="ECO:0000256" key="5">
    <source>
        <dbReference type="ARBA" id="ARBA00023163"/>
    </source>
</evidence>
<dbReference type="AlphaFoldDB" id="A0A939DEC8"/>
<dbReference type="PANTHER" id="PTHR32071:SF35">
    <property type="entry name" value="ANAEROBIC NITRIC OXIDE REDUCTASE TRANSCRIPTION REGULATOR NORR"/>
    <property type="match status" value="1"/>
</dbReference>
<dbReference type="InterPro" id="IPR003593">
    <property type="entry name" value="AAA+_ATPase"/>
</dbReference>
<dbReference type="PROSITE" id="PS00688">
    <property type="entry name" value="SIGMA54_INTERACT_3"/>
    <property type="match status" value="1"/>
</dbReference>
<dbReference type="Pfam" id="PF02954">
    <property type="entry name" value="HTH_8"/>
    <property type="match status" value="1"/>
</dbReference>
<dbReference type="InterPro" id="IPR058031">
    <property type="entry name" value="AAA_lid_NorR"/>
</dbReference>
<dbReference type="Proteomes" id="UP000664303">
    <property type="component" value="Unassembled WGS sequence"/>
</dbReference>
<dbReference type="SUPFAM" id="SSF52540">
    <property type="entry name" value="P-loop containing nucleoside triphosphate hydrolases"/>
    <property type="match status" value="1"/>
</dbReference>
<dbReference type="InterPro" id="IPR002197">
    <property type="entry name" value="HTH_Fis"/>
</dbReference>
<dbReference type="InterPro" id="IPR027417">
    <property type="entry name" value="P-loop_NTPase"/>
</dbReference>
<dbReference type="Gene3D" id="1.10.8.60">
    <property type="match status" value="1"/>
</dbReference>
<dbReference type="GO" id="GO:0043565">
    <property type="term" value="F:sequence-specific DNA binding"/>
    <property type="evidence" value="ECO:0007669"/>
    <property type="project" value="InterPro"/>
</dbReference>
<dbReference type="FunFam" id="3.40.50.300:FF:000006">
    <property type="entry name" value="DNA-binding transcriptional regulator NtrC"/>
    <property type="match status" value="1"/>
</dbReference>
<keyword evidence="2" id="KW-0067">ATP-binding</keyword>
<protein>
    <submittedName>
        <fullName evidence="7">Nitric oxide reductase transcriptional regulator NorR</fullName>
    </submittedName>
</protein>
<evidence type="ECO:0000256" key="3">
    <source>
        <dbReference type="ARBA" id="ARBA00023015"/>
    </source>
</evidence>
<gene>
    <name evidence="7" type="primary">norR</name>
    <name evidence="7" type="ORF">JYP50_08180</name>
</gene>
<dbReference type="Pfam" id="PF00158">
    <property type="entry name" value="Sigma54_activat"/>
    <property type="match status" value="1"/>
</dbReference>
<accession>A0A939DEC8</accession>
<dbReference type="InterPro" id="IPR003018">
    <property type="entry name" value="GAF"/>
</dbReference>
<dbReference type="InterPro" id="IPR002078">
    <property type="entry name" value="Sigma_54_int"/>
</dbReference>
<dbReference type="SMART" id="SM00382">
    <property type="entry name" value="AAA"/>
    <property type="match status" value="1"/>
</dbReference>
<evidence type="ECO:0000256" key="2">
    <source>
        <dbReference type="ARBA" id="ARBA00022840"/>
    </source>
</evidence>
<evidence type="ECO:0000256" key="1">
    <source>
        <dbReference type="ARBA" id="ARBA00022741"/>
    </source>
</evidence>
<keyword evidence="3" id="KW-0805">Transcription regulation</keyword>
<keyword evidence="8" id="KW-1185">Reference proteome</keyword>
<dbReference type="SMART" id="SM00065">
    <property type="entry name" value="GAF"/>
    <property type="match status" value="1"/>
</dbReference>
<evidence type="ECO:0000313" key="8">
    <source>
        <dbReference type="Proteomes" id="UP000664303"/>
    </source>
</evidence>
<dbReference type="Pfam" id="PF25601">
    <property type="entry name" value="AAA_lid_14"/>
    <property type="match status" value="1"/>
</dbReference>
<organism evidence="7 8">
    <name type="scientific">Parahaliea mediterranea</name>
    <dbReference type="NCBI Taxonomy" id="651086"/>
    <lineage>
        <taxon>Bacteria</taxon>
        <taxon>Pseudomonadati</taxon>
        <taxon>Pseudomonadota</taxon>
        <taxon>Gammaproteobacteria</taxon>
        <taxon>Cellvibrionales</taxon>
        <taxon>Halieaceae</taxon>
        <taxon>Parahaliea</taxon>
    </lineage>
</organism>
<dbReference type="InterPro" id="IPR009057">
    <property type="entry name" value="Homeodomain-like_sf"/>
</dbReference>
<dbReference type="InterPro" id="IPR025662">
    <property type="entry name" value="Sigma_54_int_dom_ATP-bd_1"/>
</dbReference>
<keyword evidence="1" id="KW-0547">Nucleotide-binding</keyword>
<dbReference type="SUPFAM" id="SSF46689">
    <property type="entry name" value="Homeodomain-like"/>
    <property type="match status" value="1"/>
</dbReference>
<dbReference type="GO" id="GO:0005524">
    <property type="term" value="F:ATP binding"/>
    <property type="evidence" value="ECO:0007669"/>
    <property type="project" value="UniProtKB-KW"/>
</dbReference>
<name>A0A939DEC8_9GAMM</name>
<dbReference type="Gene3D" id="1.10.10.60">
    <property type="entry name" value="Homeodomain-like"/>
    <property type="match status" value="1"/>
</dbReference>
<evidence type="ECO:0000259" key="6">
    <source>
        <dbReference type="PROSITE" id="PS50045"/>
    </source>
</evidence>
<feature type="domain" description="Sigma-54 factor interaction" evidence="6">
    <location>
        <begin position="191"/>
        <end position="420"/>
    </location>
</feature>
<sequence length="530" mass="58245">MTRMNILPFIDLIEDLNRELTPAQRHQRVVEAIHAAIPCDAVALLQLERGSLRPMAVIGLHHEALGRRFDIEQHPRLSNILTGDGPVRFPADCDLPDPYDGLVEGGEEALHVHDCLGCAVYVGGELWGALTLDALTPDRFDGLKLTELRAYVAATSAAILTSQTIDALRERAAHTSEVARHLIAAAAPPEMIGDSIAMRALQREIHTVAPSDLSVLITGETGVGKDLVARGIHRHSKRADEALVQVNCAALPESVVESELFGHVRGAFTGALRDRIGHFELADRGTLYLDEVGELPLSIQAKLLRALQNGEIQAVGSDRVKSVDVRIIAATNRDLQREVAAGRFRDDLYHRLSVYPLSVPPLRERGRDIETLAGHFLERLQHKLGYHRLRLDREATTLLRDYDWPGNVRELEHMLARSALKAASEQGRDAGIISVAPRHLDIPQAPRAESPEIPDEPIVETAFAGKEAGLREQVDAFQRQLITRQLRACDGNLAATARALRVDRSNLARTLRRLGIAEPTPERGGQAVVN</sequence>
<dbReference type="SUPFAM" id="SSF55781">
    <property type="entry name" value="GAF domain-like"/>
    <property type="match status" value="1"/>
</dbReference>
<dbReference type="PROSITE" id="PS00675">
    <property type="entry name" value="SIGMA54_INTERACT_1"/>
    <property type="match status" value="1"/>
</dbReference>
<proteinExistence type="predicted"/>
<dbReference type="InterPro" id="IPR029016">
    <property type="entry name" value="GAF-like_dom_sf"/>
</dbReference>
<dbReference type="PROSITE" id="PS50045">
    <property type="entry name" value="SIGMA54_INTERACT_4"/>
    <property type="match status" value="1"/>
</dbReference>
<dbReference type="Gene3D" id="3.40.50.300">
    <property type="entry name" value="P-loop containing nucleotide triphosphate hydrolases"/>
    <property type="match status" value="1"/>
</dbReference>
<dbReference type="GO" id="GO:0006355">
    <property type="term" value="P:regulation of DNA-templated transcription"/>
    <property type="evidence" value="ECO:0007669"/>
    <property type="project" value="InterPro"/>
</dbReference>
<dbReference type="RefSeq" id="WP_206560007.1">
    <property type="nucleotide sequence ID" value="NZ_JAFKCZ010000005.1"/>
</dbReference>
<evidence type="ECO:0000313" key="7">
    <source>
        <dbReference type="EMBL" id="MBN7796564.1"/>
    </source>
</evidence>